<gene>
    <name evidence="3" type="ORF">FCL38_11430</name>
    <name evidence="2" type="ORF">FHS02_003335</name>
</gene>
<dbReference type="PANTHER" id="PTHR47199:SF2">
    <property type="entry name" value="PHOTOSYSTEM II STABILITY_ASSEMBLY FACTOR HCF136, CHLOROPLASTIC"/>
    <property type="match status" value="1"/>
</dbReference>
<accession>A0A4P8HR43</accession>
<dbReference type="Proteomes" id="UP000584325">
    <property type="component" value="Unassembled WGS sequence"/>
</dbReference>
<dbReference type="CDD" id="cd15482">
    <property type="entry name" value="Sialidase_non-viral"/>
    <property type="match status" value="1"/>
</dbReference>
<dbReference type="OrthoDB" id="9813892at2"/>
<dbReference type="EMBL" id="CP040017">
    <property type="protein sequence ID" value="QCP10954.1"/>
    <property type="molecule type" value="Genomic_DNA"/>
</dbReference>
<keyword evidence="4" id="KW-1185">Reference proteome</keyword>
<dbReference type="InterPro" id="IPR015943">
    <property type="entry name" value="WD40/YVTN_repeat-like_dom_sf"/>
</dbReference>
<dbReference type="SUPFAM" id="SSF110296">
    <property type="entry name" value="Oligoxyloglucan reducing end-specific cellobiohydrolase"/>
    <property type="match status" value="1"/>
</dbReference>
<name>A0A4P8HR43_9BURK</name>
<protein>
    <submittedName>
        <fullName evidence="3">Glycosyl hydrolase</fullName>
    </submittedName>
    <submittedName>
        <fullName evidence="2">Photosystem II stability/assembly factor-like uncharacterized protein</fullName>
    </submittedName>
</protein>
<keyword evidence="1" id="KW-0732">Signal</keyword>
<dbReference type="RefSeq" id="WP_137313830.1">
    <property type="nucleotide sequence ID" value="NZ_CP040017.1"/>
</dbReference>
<proteinExistence type="predicted"/>
<feature type="signal peptide" evidence="1">
    <location>
        <begin position="1"/>
        <end position="24"/>
    </location>
</feature>
<dbReference type="EMBL" id="JACHXS010000006">
    <property type="protein sequence ID" value="MBB3222512.1"/>
    <property type="molecule type" value="Genomic_DNA"/>
</dbReference>
<dbReference type="AlphaFoldDB" id="A0A4P8HR43"/>
<reference evidence="2 5" key="2">
    <citation type="submission" date="2020-08" db="EMBL/GenBank/DDBJ databases">
        <title>Genomic Encyclopedia of Type Strains, Phase III (KMG-III): the genomes of soil and plant-associated and newly described type strains.</title>
        <authorList>
            <person name="Whitman W."/>
        </authorList>
    </citation>
    <scope>NUCLEOTIDE SEQUENCE [LARGE SCALE GENOMIC DNA]</scope>
    <source>
        <strain evidence="2 5">CECT 7753</strain>
    </source>
</reference>
<sequence length="363" mass="37318">MIRSFALAAVVAAAPAFLHANAHADARASARQAVSQQAAWQPQASGTQVELRGLSVVSPTVAWASGAKGTVLRTVDGNTWRVLAVPGADKLDFRDIHAIDADTAIAMSAGPGEASRIYRTADGGATWQLAIINPDPRGFWDAIAFWDARRGILFGDPVDGRFQVRVTHDGGATWQPVSDEEGLRALPDEGAFAASGTCLTVAGNGDAWFATGGAQNPRVFHSKDGGRTWQAAPVPVAAGAPARGLFSVGFRDAQVGIAAGGDYKETTLAGVNGARTEDGGASWTPLQVLPAGYMSVVVPVRGAADAFVAAGLAGSGYSADAGKSWKILDRTPVNTVGFASATAGWAVGPKGLVLKYTGAPLDR</sequence>
<dbReference type="Gene3D" id="2.130.10.10">
    <property type="entry name" value="YVTN repeat-like/Quinoprotein amine dehydrogenase"/>
    <property type="match status" value="2"/>
</dbReference>
<evidence type="ECO:0000313" key="3">
    <source>
        <dbReference type="EMBL" id="QCP10954.1"/>
    </source>
</evidence>
<feature type="chain" id="PRO_5044607390" evidence="1">
    <location>
        <begin position="25"/>
        <end position="363"/>
    </location>
</feature>
<keyword evidence="3" id="KW-0378">Hydrolase</keyword>
<reference evidence="3 4" key="1">
    <citation type="submission" date="2019-05" db="EMBL/GenBank/DDBJ databases">
        <title>Draft Genome Sequences of Six Type Strains of the Genus Massilia.</title>
        <authorList>
            <person name="Miess H."/>
            <person name="Frediansyhah A."/>
            <person name="Gross H."/>
        </authorList>
    </citation>
    <scope>NUCLEOTIDE SEQUENCE [LARGE SCALE GENOMIC DNA]</scope>
    <source>
        <strain evidence="3 4">DSMZ 26121</strain>
    </source>
</reference>
<evidence type="ECO:0000313" key="5">
    <source>
        <dbReference type="Proteomes" id="UP000584325"/>
    </source>
</evidence>
<evidence type="ECO:0000313" key="2">
    <source>
        <dbReference type="EMBL" id="MBB3222512.1"/>
    </source>
</evidence>
<evidence type="ECO:0000313" key="4">
    <source>
        <dbReference type="Proteomes" id="UP000298763"/>
    </source>
</evidence>
<dbReference type="GO" id="GO:0016787">
    <property type="term" value="F:hydrolase activity"/>
    <property type="evidence" value="ECO:0007669"/>
    <property type="project" value="UniProtKB-KW"/>
</dbReference>
<dbReference type="Proteomes" id="UP000298763">
    <property type="component" value="Chromosome"/>
</dbReference>
<dbReference type="PANTHER" id="PTHR47199">
    <property type="entry name" value="PHOTOSYSTEM II STABILITY/ASSEMBLY FACTOR HCF136, CHLOROPLASTIC"/>
    <property type="match status" value="1"/>
</dbReference>
<evidence type="ECO:0000256" key="1">
    <source>
        <dbReference type="SAM" id="SignalP"/>
    </source>
</evidence>
<organism evidence="2 5">
    <name type="scientific">Pseudoduganella umbonata</name>
    <dbReference type="NCBI Taxonomy" id="864828"/>
    <lineage>
        <taxon>Bacteria</taxon>
        <taxon>Pseudomonadati</taxon>
        <taxon>Pseudomonadota</taxon>
        <taxon>Betaproteobacteria</taxon>
        <taxon>Burkholderiales</taxon>
        <taxon>Oxalobacteraceae</taxon>
        <taxon>Telluria group</taxon>
        <taxon>Pseudoduganella</taxon>
    </lineage>
</organism>